<dbReference type="Proteomes" id="UP000184128">
    <property type="component" value="Unassembled WGS sequence"/>
</dbReference>
<dbReference type="STRING" id="1121025.SAMN02745249_01550"/>
<name>A0A1M4XXG1_9LACT</name>
<protein>
    <recommendedName>
        <fullName evidence="5">Peptidoglycan-binding protein</fullName>
    </recommendedName>
</protein>
<feature type="signal peptide" evidence="2">
    <location>
        <begin position="1"/>
        <end position="18"/>
    </location>
</feature>
<keyword evidence="4" id="KW-1185">Reference proteome</keyword>
<proteinExistence type="predicted"/>
<gene>
    <name evidence="3" type="ORF">SAMN02745249_01550</name>
</gene>
<feature type="compositionally biased region" description="Acidic residues" evidence="1">
    <location>
        <begin position="24"/>
        <end position="58"/>
    </location>
</feature>
<keyword evidence="2" id="KW-0732">Signal</keyword>
<dbReference type="OrthoDB" id="2604992at2"/>
<sequence>MKNKFLMGLLSSTLLLTACGNSEDTPEDNNATEDPTEDVTNEDTGAEETNDSVEETEETAGATIKTLYTAPHGDKSFAATFVVMDGDTVADVIIDEYQFMDSEEVTGVPNSESKFGDGSVEDVTLISKLENDEFYSENMEKAGSTVSYSDNLTAIEDFAKGKTITEIEETINELDGLGEDDDVADVVSGATLVDTNGYLQSIVDTANEGLEFMGAADADLANAEFSYSLQAPHGDQSFGIVSVLHNGDTVLAASVDEFQFLDPADFDGVPNSDAGFGENYSEDVVLASKMQNDEAYSAMMTEFADATSTYSDNMQAIIDFAVGSSVEDIEATIAELDGLGEDDDITDVVSGATFVDTNGYLQAIVDTIKE</sequence>
<reference evidence="3 4" key="1">
    <citation type="submission" date="2016-11" db="EMBL/GenBank/DDBJ databases">
        <authorList>
            <person name="Jaros S."/>
            <person name="Januszkiewicz K."/>
            <person name="Wedrychowicz H."/>
        </authorList>
    </citation>
    <scope>NUCLEOTIDE SEQUENCE [LARGE SCALE GENOMIC DNA]</scope>
    <source>
        <strain evidence="3 4">DSM 15692</strain>
    </source>
</reference>
<dbReference type="AlphaFoldDB" id="A0A1M4XXG1"/>
<feature type="chain" id="PRO_5038458259" description="Peptidoglycan-binding protein" evidence="2">
    <location>
        <begin position="19"/>
        <end position="370"/>
    </location>
</feature>
<evidence type="ECO:0000313" key="3">
    <source>
        <dbReference type="EMBL" id="SHE97932.1"/>
    </source>
</evidence>
<organism evidence="3 4">
    <name type="scientific">Atopostipes suicloacalis DSM 15692</name>
    <dbReference type="NCBI Taxonomy" id="1121025"/>
    <lineage>
        <taxon>Bacteria</taxon>
        <taxon>Bacillati</taxon>
        <taxon>Bacillota</taxon>
        <taxon>Bacilli</taxon>
        <taxon>Lactobacillales</taxon>
        <taxon>Carnobacteriaceae</taxon>
        <taxon>Atopostipes</taxon>
    </lineage>
</organism>
<evidence type="ECO:0000256" key="2">
    <source>
        <dbReference type="SAM" id="SignalP"/>
    </source>
</evidence>
<dbReference type="EMBL" id="FQUF01000024">
    <property type="protein sequence ID" value="SHE97932.1"/>
    <property type="molecule type" value="Genomic_DNA"/>
</dbReference>
<evidence type="ECO:0000313" key="4">
    <source>
        <dbReference type="Proteomes" id="UP000184128"/>
    </source>
</evidence>
<evidence type="ECO:0000256" key="1">
    <source>
        <dbReference type="SAM" id="MobiDB-lite"/>
    </source>
</evidence>
<dbReference type="RefSeq" id="WP_073298289.1">
    <property type="nucleotide sequence ID" value="NZ_FQUF01000024.1"/>
</dbReference>
<dbReference type="PROSITE" id="PS51257">
    <property type="entry name" value="PROKAR_LIPOPROTEIN"/>
    <property type="match status" value="1"/>
</dbReference>
<evidence type="ECO:0008006" key="5">
    <source>
        <dbReference type="Google" id="ProtNLM"/>
    </source>
</evidence>
<accession>A0A1M4XXG1</accession>
<feature type="region of interest" description="Disordered" evidence="1">
    <location>
        <begin position="19"/>
        <end position="59"/>
    </location>
</feature>